<feature type="transmembrane region" description="Helical" evidence="8">
    <location>
        <begin position="78"/>
        <end position="98"/>
    </location>
</feature>
<dbReference type="InterPro" id="IPR006629">
    <property type="entry name" value="LITAF"/>
</dbReference>
<dbReference type="GO" id="GO:0031902">
    <property type="term" value="C:late endosome membrane"/>
    <property type="evidence" value="ECO:0007669"/>
    <property type="project" value="UniProtKB-SubCell"/>
</dbReference>
<evidence type="ECO:0000256" key="7">
    <source>
        <dbReference type="ARBA" id="ARBA00023136"/>
    </source>
</evidence>
<dbReference type="GO" id="GO:0008270">
    <property type="term" value="F:zinc ion binding"/>
    <property type="evidence" value="ECO:0007669"/>
    <property type="project" value="TreeGrafter"/>
</dbReference>
<evidence type="ECO:0000313" key="11">
    <source>
        <dbReference type="RefSeq" id="XP_017024428.1"/>
    </source>
</evidence>
<organism evidence="10 11">
    <name type="scientific">Drosophila kikkawai</name>
    <name type="common">Fruit fly</name>
    <dbReference type="NCBI Taxonomy" id="30033"/>
    <lineage>
        <taxon>Eukaryota</taxon>
        <taxon>Metazoa</taxon>
        <taxon>Ecdysozoa</taxon>
        <taxon>Arthropoda</taxon>
        <taxon>Hexapoda</taxon>
        <taxon>Insecta</taxon>
        <taxon>Pterygota</taxon>
        <taxon>Neoptera</taxon>
        <taxon>Endopterygota</taxon>
        <taxon>Diptera</taxon>
        <taxon>Brachycera</taxon>
        <taxon>Muscomorpha</taxon>
        <taxon>Ephydroidea</taxon>
        <taxon>Drosophilidae</taxon>
        <taxon>Drosophila</taxon>
        <taxon>Sophophora</taxon>
    </lineage>
</organism>
<dbReference type="Proteomes" id="UP001652661">
    <property type="component" value="Chromosome 2R"/>
</dbReference>
<name>A0A6P4IPN8_DROKI</name>
<keyword evidence="10" id="KW-1185">Reference proteome</keyword>
<evidence type="ECO:0000256" key="2">
    <source>
        <dbReference type="ARBA" id="ARBA00004481"/>
    </source>
</evidence>
<comment type="similarity">
    <text evidence="4">Belongs to the CDIP1/LITAF family.</text>
</comment>
<dbReference type="PANTHER" id="PTHR23292:SF14">
    <property type="entry name" value="FI16615P1-RELATED"/>
    <property type="match status" value="1"/>
</dbReference>
<feature type="domain" description="LITAF" evidence="9">
    <location>
        <begin position="37"/>
        <end position="120"/>
    </location>
</feature>
<dbReference type="PANTHER" id="PTHR23292">
    <property type="entry name" value="LIPOPOLYSACCHARIDE-INDUCED TUMOR NECROSIS FACTOR-ALPHA FACTOR"/>
    <property type="match status" value="1"/>
</dbReference>
<accession>A0A6P4IPN8</accession>
<gene>
    <name evidence="11" type="primary">LOC108076205</name>
</gene>
<dbReference type="GeneID" id="108076205"/>
<keyword evidence="8" id="KW-1133">Transmembrane helix</keyword>
<keyword evidence="7 8" id="KW-0472">Membrane</keyword>
<keyword evidence="6" id="KW-0862">Zinc</keyword>
<evidence type="ECO:0000313" key="10">
    <source>
        <dbReference type="Proteomes" id="UP001652661"/>
    </source>
</evidence>
<protein>
    <submittedName>
        <fullName evidence="11">Lipopolysaccharide-induced tumor necrosis factor-alpha factor homolog</fullName>
    </submittedName>
</protein>
<dbReference type="Pfam" id="PF10601">
    <property type="entry name" value="zf-LITAF-like"/>
    <property type="match status" value="1"/>
</dbReference>
<reference evidence="11" key="2">
    <citation type="submission" date="2025-08" db="UniProtKB">
        <authorList>
            <consortium name="RefSeq"/>
        </authorList>
    </citation>
    <scope>IDENTIFICATION</scope>
    <source>
        <strain evidence="11">14028-0561.14</strain>
        <tissue evidence="11">Whole fly</tissue>
    </source>
</reference>
<evidence type="ECO:0000256" key="6">
    <source>
        <dbReference type="ARBA" id="ARBA00022833"/>
    </source>
</evidence>
<dbReference type="GO" id="GO:0005765">
    <property type="term" value="C:lysosomal membrane"/>
    <property type="evidence" value="ECO:0007669"/>
    <property type="project" value="UniProtKB-SubCell"/>
</dbReference>
<comment type="subcellular location">
    <subcellularLocation>
        <location evidence="2">Endosome membrane</location>
        <topology evidence="2">Peripheral membrane protein</topology>
    </subcellularLocation>
    <subcellularLocation>
        <location evidence="1">Late endosome membrane</location>
    </subcellularLocation>
    <subcellularLocation>
        <location evidence="3">Lysosome membrane</location>
        <topology evidence="3">Peripheral membrane protein</topology>
        <orientation evidence="3">Cytoplasmic side</orientation>
    </subcellularLocation>
</comment>
<evidence type="ECO:0000259" key="9">
    <source>
        <dbReference type="PROSITE" id="PS51837"/>
    </source>
</evidence>
<dbReference type="InterPro" id="IPR037519">
    <property type="entry name" value="LITAF_fam"/>
</dbReference>
<reference evidence="10" key="1">
    <citation type="submission" date="2025-05" db="UniProtKB">
        <authorList>
            <consortium name="RefSeq"/>
        </authorList>
    </citation>
    <scope>NUCLEOTIDE SEQUENCE [LARGE SCALE GENOMIC DNA]</scope>
    <source>
        <strain evidence="10">14028-0561.14</strain>
    </source>
</reference>
<dbReference type="SMART" id="SM00714">
    <property type="entry name" value="LITAF"/>
    <property type="match status" value="1"/>
</dbReference>
<evidence type="ECO:0000256" key="1">
    <source>
        <dbReference type="ARBA" id="ARBA00004414"/>
    </source>
</evidence>
<keyword evidence="5" id="KW-0479">Metal-binding</keyword>
<proteinExistence type="inferred from homology"/>
<evidence type="ECO:0000256" key="3">
    <source>
        <dbReference type="ARBA" id="ARBA00004630"/>
    </source>
</evidence>
<evidence type="ECO:0000256" key="8">
    <source>
        <dbReference type="SAM" id="Phobius"/>
    </source>
</evidence>
<keyword evidence="8" id="KW-0812">Transmembrane</keyword>
<sequence length="120" mass="12781">MEKNMPYGREEPIPLAPPSYDNTQHVYPQVPVTVAPAPFVQAPQANILGGVPCMATCPSCGARRQTNVNFQPSTKTHLLALLICLIGGICCCCIPYCTDSCQSANHTCSACGAYVGTYNN</sequence>
<dbReference type="AlphaFoldDB" id="A0A6P4IPN8"/>
<dbReference type="PROSITE" id="PS51837">
    <property type="entry name" value="LITAF"/>
    <property type="match status" value="1"/>
</dbReference>
<dbReference type="RefSeq" id="XP_017024428.1">
    <property type="nucleotide sequence ID" value="XM_017168939.3"/>
</dbReference>
<evidence type="ECO:0000256" key="4">
    <source>
        <dbReference type="ARBA" id="ARBA00005975"/>
    </source>
</evidence>
<evidence type="ECO:0000256" key="5">
    <source>
        <dbReference type="ARBA" id="ARBA00022723"/>
    </source>
</evidence>
<dbReference type="OrthoDB" id="5599753at2759"/>